<dbReference type="AlphaFoldDB" id="A0A438BWX4"/>
<dbReference type="GO" id="GO:0005634">
    <property type="term" value="C:nucleus"/>
    <property type="evidence" value="ECO:0007669"/>
    <property type="project" value="UniProtKB-SubCell"/>
</dbReference>
<reference evidence="6 7" key="1">
    <citation type="journal article" date="2018" name="PLoS Genet.">
        <title>Population sequencing reveals clonal diversity and ancestral inbreeding in the grapevine cultivar Chardonnay.</title>
        <authorList>
            <person name="Roach M.J."/>
            <person name="Johnson D.L."/>
            <person name="Bohlmann J."/>
            <person name="van Vuuren H.J."/>
            <person name="Jones S.J."/>
            <person name="Pretorius I.S."/>
            <person name="Schmidt S.A."/>
            <person name="Borneman A.R."/>
        </authorList>
    </citation>
    <scope>NUCLEOTIDE SEQUENCE [LARGE SCALE GENOMIC DNA]</scope>
    <source>
        <strain evidence="7">cv. Chardonnay</strain>
        <tissue evidence="6">Leaf</tissue>
    </source>
</reference>
<gene>
    <name evidence="6" type="ORF">CK203_077666</name>
</gene>
<evidence type="ECO:0000256" key="4">
    <source>
        <dbReference type="ARBA" id="ARBA00023242"/>
    </source>
</evidence>
<proteinExistence type="inferred from homology"/>
<comment type="subcellular location">
    <subcellularLocation>
        <location evidence="1">Nucleus</location>
    </subcellularLocation>
</comment>
<evidence type="ECO:0000256" key="2">
    <source>
        <dbReference type="ARBA" id="ARBA00006801"/>
    </source>
</evidence>
<dbReference type="Proteomes" id="UP000288805">
    <property type="component" value="Unassembled WGS sequence"/>
</dbReference>
<dbReference type="GO" id="GO:0046872">
    <property type="term" value="F:metal ion binding"/>
    <property type="evidence" value="ECO:0007669"/>
    <property type="project" value="UniProtKB-KW"/>
</dbReference>
<evidence type="ECO:0000313" key="6">
    <source>
        <dbReference type="EMBL" id="RVW15514.1"/>
    </source>
</evidence>
<accession>A0A438BWX4</accession>
<dbReference type="GO" id="GO:0032454">
    <property type="term" value="F:histone H3K9 demethylase activity"/>
    <property type="evidence" value="ECO:0007669"/>
    <property type="project" value="InterPro"/>
</dbReference>
<organism evidence="6 7">
    <name type="scientific">Vitis vinifera</name>
    <name type="common">Grape</name>
    <dbReference type="NCBI Taxonomy" id="29760"/>
    <lineage>
        <taxon>Eukaryota</taxon>
        <taxon>Viridiplantae</taxon>
        <taxon>Streptophyta</taxon>
        <taxon>Embryophyta</taxon>
        <taxon>Tracheophyta</taxon>
        <taxon>Spermatophyta</taxon>
        <taxon>Magnoliopsida</taxon>
        <taxon>eudicotyledons</taxon>
        <taxon>Gunneridae</taxon>
        <taxon>Pentapetalae</taxon>
        <taxon>rosids</taxon>
        <taxon>Vitales</taxon>
        <taxon>Vitaceae</taxon>
        <taxon>Viteae</taxon>
        <taxon>Vitis</taxon>
    </lineage>
</organism>
<keyword evidence="3" id="KW-0479">Metal-binding</keyword>
<dbReference type="EMBL" id="QGNW01002598">
    <property type="protein sequence ID" value="RVW15514.1"/>
    <property type="molecule type" value="Genomic_DNA"/>
</dbReference>
<evidence type="ECO:0000256" key="5">
    <source>
        <dbReference type="SAM" id="MobiDB-lite"/>
    </source>
</evidence>
<evidence type="ECO:0000256" key="1">
    <source>
        <dbReference type="ARBA" id="ARBA00004123"/>
    </source>
</evidence>
<comment type="caution">
    <text evidence="6">The sequence shown here is derived from an EMBL/GenBank/DDBJ whole genome shotgun (WGS) entry which is preliminary data.</text>
</comment>
<name>A0A438BWX4_VITVI</name>
<evidence type="ECO:0000256" key="3">
    <source>
        <dbReference type="ARBA" id="ARBA00022723"/>
    </source>
</evidence>
<comment type="similarity">
    <text evidence="2">Belongs to the JARID1 histone demethylase family.</text>
</comment>
<feature type="region of interest" description="Disordered" evidence="5">
    <location>
        <begin position="153"/>
        <end position="185"/>
    </location>
</feature>
<dbReference type="InterPro" id="IPR045109">
    <property type="entry name" value="LSDs-like"/>
</dbReference>
<protein>
    <submittedName>
        <fullName evidence="6">Uncharacterized protein</fullName>
    </submittedName>
</protein>
<sequence>MGESMPVPYPLTKRSLTMIGHPGKPQMIGQKAAVQLCLDRGQFLQQIVIKSPRLTPPLYATAAMYIASGSPFYPNLQSVMDPHPQLRGEPLAKKTKVTQEVKSSQARRPSTLREAMFLMKIKSKKRKTENLDPVTMEKIGSSDREEKIFKSMNSMNPLSPSLTSTSSDSALGSDGNSSCSSRRRAAMAKKGNGGDLCIKQWYPNMSKTEIAELCPFCRRNCNCNLCLHSSGMVRTVKTDISDGEKWASGLWREDLIMCMHGEDLSLESYYMGTFRHDAESLTDWNATKDGSIICALKGTDGCGGSLLQLKHILPEDRTLDLKERAEQVMMKFGIEQARNSPTSRSDQSCSLGSKNEFETKDGMIEMEQNFAANTFSVSEESGDDDNEDSRMSMKLCRSYTGSFSMN</sequence>
<evidence type="ECO:0000313" key="7">
    <source>
        <dbReference type="Proteomes" id="UP000288805"/>
    </source>
</evidence>
<feature type="compositionally biased region" description="Low complexity" evidence="5">
    <location>
        <begin position="157"/>
        <end position="180"/>
    </location>
</feature>
<keyword evidence="4" id="KW-0539">Nucleus</keyword>
<dbReference type="PANTHER" id="PTHR12549:SF37">
    <property type="entry name" value="LYSINE-SPECIFIC DEMETHYLASE JMJ26"/>
    <property type="match status" value="1"/>
</dbReference>
<dbReference type="PANTHER" id="PTHR12549">
    <property type="entry name" value="JMJC DOMAIN-CONTAINING HISTONE DEMETHYLATION PROTEIN"/>
    <property type="match status" value="1"/>
</dbReference>